<dbReference type="Proteomes" id="UP000034544">
    <property type="component" value="Unassembled WGS sequence"/>
</dbReference>
<dbReference type="EMBL" id="LCBF01000004">
    <property type="protein sequence ID" value="KKS07631.1"/>
    <property type="molecule type" value="Genomic_DNA"/>
</dbReference>
<reference evidence="1 2" key="1">
    <citation type="journal article" date="2015" name="Nature">
        <title>rRNA introns, odd ribosomes, and small enigmatic genomes across a large radiation of phyla.</title>
        <authorList>
            <person name="Brown C.T."/>
            <person name="Hug L.A."/>
            <person name="Thomas B.C."/>
            <person name="Sharon I."/>
            <person name="Castelle C.J."/>
            <person name="Singh A."/>
            <person name="Wilkins M.J."/>
            <person name="Williams K.H."/>
            <person name="Banfield J.F."/>
        </authorList>
    </citation>
    <scope>NUCLEOTIDE SEQUENCE [LARGE SCALE GENOMIC DNA]</scope>
</reference>
<evidence type="ECO:0000313" key="2">
    <source>
        <dbReference type="Proteomes" id="UP000034544"/>
    </source>
</evidence>
<gene>
    <name evidence="1" type="ORF">UU59_C0004G0021</name>
</gene>
<sequence>MQGILPGALPVTYNCLSSIAMRINFIHNEFQFLEPKKNGSLGDNDFGFYNIANFDINDISCKATFTAGGLTHIANPTWTFSNNKAKEALEEYLEGVDKSAVNKPFNVGFTLQNDEFKPIL</sequence>
<organism evidence="1 2">
    <name type="scientific">candidate division WWE3 bacterium GW2011_GWE1_41_27</name>
    <dbReference type="NCBI Taxonomy" id="1619131"/>
    <lineage>
        <taxon>Bacteria</taxon>
        <taxon>Katanobacteria</taxon>
    </lineage>
</organism>
<proteinExistence type="predicted"/>
<evidence type="ECO:0000313" key="1">
    <source>
        <dbReference type="EMBL" id="KKS07631.1"/>
    </source>
</evidence>
<accession>A0A0G0YDJ1</accession>
<comment type="caution">
    <text evidence="1">The sequence shown here is derived from an EMBL/GenBank/DDBJ whole genome shotgun (WGS) entry which is preliminary data.</text>
</comment>
<name>A0A0G0YDJ1_UNCKA</name>
<protein>
    <submittedName>
        <fullName evidence="1">Uncharacterized protein</fullName>
    </submittedName>
</protein>
<dbReference type="AlphaFoldDB" id="A0A0G0YDJ1"/>